<proteinExistence type="predicted"/>
<organism evidence="1">
    <name type="scientific">Opuntia streptacantha</name>
    <name type="common">Prickly pear cactus</name>
    <name type="synonym">Opuntia cardona</name>
    <dbReference type="NCBI Taxonomy" id="393608"/>
    <lineage>
        <taxon>Eukaryota</taxon>
        <taxon>Viridiplantae</taxon>
        <taxon>Streptophyta</taxon>
        <taxon>Embryophyta</taxon>
        <taxon>Tracheophyta</taxon>
        <taxon>Spermatophyta</taxon>
        <taxon>Magnoliopsida</taxon>
        <taxon>eudicotyledons</taxon>
        <taxon>Gunneridae</taxon>
        <taxon>Pentapetalae</taxon>
        <taxon>Caryophyllales</taxon>
        <taxon>Cactineae</taxon>
        <taxon>Cactaceae</taxon>
        <taxon>Opuntioideae</taxon>
        <taxon>Opuntia</taxon>
    </lineage>
</organism>
<sequence length="119" mass="13638">MMLFLSTPTTQIHGIVQLVYKGSFHRLEVHAMLFICPLRRRRLLSIQVHARNLIFLHKISGIAASDGGILRASWTRHSQGSISKFQKETPNYRKKQTNMMKKSQLICSSIDWDSICLGI</sequence>
<reference evidence="1" key="1">
    <citation type="journal article" date="2013" name="J. Plant Res.">
        <title>Effect of fungi and light on seed germination of three Opuntia species from semiarid lands of central Mexico.</title>
        <authorList>
            <person name="Delgado-Sanchez P."/>
            <person name="Jimenez-Bremont J.F."/>
            <person name="Guerrero-Gonzalez Mde L."/>
            <person name="Flores J."/>
        </authorList>
    </citation>
    <scope>NUCLEOTIDE SEQUENCE</scope>
    <source>
        <tissue evidence="1">Cladode</tissue>
    </source>
</reference>
<name>A0A7C9ETH2_OPUST</name>
<protein>
    <submittedName>
        <fullName evidence="1">Uncharacterized protein</fullName>
    </submittedName>
</protein>
<dbReference type="EMBL" id="GISG01255262">
    <property type="protein sequence ID" value="MBA4672465.1"/>
    <property type="molecule type" value="Transcribed_RNA"/>
</dbReference>
<evidence type="ECO:0000313" key="1">
    <source>
        <dbReference type="EMBL" id="MBA4672465.1"/>
    </source>
</evidence>
<reference evidence="1" key="2">
    <citation type="submission" date="2020-07" db="EMBL/GenBank/DDBJ databases">
        <authorList>
            <person name="Vera ALvarez R."/>
            <person name="Arias-Moreno D.M."/>
            <person name="Jimenez-Jacinto V."/>
            <person name="Jimenez-Bremont J.F."/>
            <person name="Swaminathan K."/>
            <person name="Moose S.P."/>
            <person name="Guerrero-Gonzalez M.L."/>
            <person name="Marino-Ramirez L."/>
            <person name="Landsman D."/>
            <person name="Rodriguez-Kessler M."/>
            <person name="Delgado-Sanchez P."/>
        </authorList>
    </citation>
    <scope>NUCLEOTIDE SEQUENCE</scope>
    <source>
        <tissue evidence="1">Cladode</tissue>
    </source>
</reference>
<dbReference type="AlphaFoldDB" id="A0A7C9ETH2"/>
<accession>A0A7C9ETH2</accession>